<comment type="caution">
    <text evidence="3">The sequence shown here is derived from an EMBL/GenBank/DDBJ whole genome shotgun (WGS) entry which is preliminary data.</text>
</comment>
<feature type="signal peptide" evidence="2">
    <location>
        <begin position="1"/>
        <end position="18"/>
    </location>
</feature>
<protein>
    <submittedName>
        <fullName evidence="3">Uncharacterized protein</fullName>
    </submittedName>
</protein>
<keyword evidence="2" id="KW-0732">Signal</keyword>
<accession>A0A1X2HXY4</accession>
<gene>
    <name evidence="3" type="ORF">BCR42DRAFT_428612</name>
</gene>
<feature type="compositionally biased region" description="Basic and acidic residues" evidence="1">
    <location>
        <begin position="93"/>
        <end position="102"/>
    </location>
</feature>
<evidence type="ECO:0000313" key="4">
    <source>
        <dbReference type="Proteomes" id="UP000193560"/>
    </source>
</evidence>
<keyword evidence="4" id="KW-1185">Reference proteome</keyword>
<proteinExistence type="predicted"/>
<evidence type="ECO:0000256" key="2">
    <source>
        <dbReference type="SAM" id="SignalP"/>
    </source>
</evidence>
<reference evidence="3 4" key="1">
    <citation type="submission" date="2016-07" db="EMBL/GenBank/DDBJ databases">
        <title>Pervasive Adenine N6-methylation of Active Genes in Fungi.</title>
        <authorList>
            <consortium name="DOE Joint Genome Institute"/>
            <person name="Mondo S.J."/>
            <person name="Dannebaum R.O."/>
            <person name="Kuo R.C."/>
            <person name="Labutti K."/>
            <person name="Haridas S."/>
            <person name="Kuo A."/>
            <person name="Salamov A."/>
            <person name="Ahrendt S.R."/>
            <person name="Lipzen A."/>
            <person name="Sullivan W."/>
            <person name="Andreopoulos W.B."/>
            <person name="Clum A."/>
            <person name="Lindquist E."/>
            <person name="Daum C."/>
            <person name="Ramamoorthy G.K."/>
            <person name="Gryganskyi A."/>
            <person name="Culley D."/>
            <person name="Magnuson J.K."/>
            <person name="James T.Y."/>
            <person name="O'Malley M.A."/>
            <person name="Stajich J.E."/>
            <person name="Spatafora J.W."/>
            <person name="Visel A."/>
            <person name="Grigoriev I.V."/>
        </authorList>
    </citation>
    <scope>NUCLEOTIDE SEQUENCE [LARGE SCALE GENOMIC DNA]</scope>
    <source>
        <strain evidence="3 4">NRRL 1336</strain>
    </source>
</reference>
<evidence type="ECO:0000256" key="1">
    <source>
        <dbReference type="SAM" id="MobiDB-lite"/>
    </source>
</evidence>
<dbReference type="EMBL" id="MCGE01000046">
    <property type="protein sequence ID" value="ORZ05056.1"/>
    <property type="molecule type" value="Genomic_DNA"/>
</dbReference>
<dbReference type="OrthoDB" id="2284704at2759"/>
<evidence type="ECO:0000313" key="3">
    <source>
        <dbReference type="EMBL" id="ORZ05056.1"/>
    </source>
</evidence>
<dbReference type="AlphaFoldDB" id="A0A1X2HXY4"/>
<sequence>MQLKAIILLSLYTLQINAAAIAKRSDQILASVSAPVSASSPSSAQKSPTSAIDYNANKNYVPYQRLNNDMTLADDDDIFDVDDDEQDEMTSEDYTRPHHSLDQDAEVSPLPTNMKYGVTQIGSRQHRYRDSTSAYNPDPMLVVPMKQEMDDIESSSKPLPRRKQKNMIGVDDRGHVRHVVLDSNKDEKEDVRSVGQKNVVAFDDQGEQHTMVLPMTMLPGGRR</sequence>
<name>A0A1X2HXY4_9FUNG</name>
<dbReference type="Proteomes" id="UP000193560">
    <property type="component" value="Unassembled WGS sequence"/>
</dbReference>
<feature type="region of interest" description="Disordered" evidence="1">
    <location>
        <begin position="86"/>
        <end position="111"/>
    </location>
</feature>
<organism evidence="3 4">
    <name type="scientific">Absidia repens</name>
    <dbReference type="NCBI Taxonomy" id="90262"/>
    <lineage>
        <taxon>Eukaryota</taxon>
        <taxon>Fungi</taxon>
        <taxon>Fungi incertae sedis</taxon>
        <taxon>Mucoromycota</taxon>
        <taxon>Mucoromycotina</taxon>
        <taxon>Mucoromycetes</taxon>
        <taxon>Mucorales</taxon>
        <taxon>Cunninghamellaceae</taxon>
        <taxon>Absidia</taxon>
    </lineage>
</organism>
<feature type="chain" id="PRO_5013298667" evidence="2">
    <location>
        <begin position="19"/>
        <end position="223"/>
    </location>
</feature>